<protein>
    <submittedName>
        <fullName evidence="1">Uncharacterized protein</fullName>
    </submittedName>
</protein>
<sequence length="76" mass="8254">MTVPEATVSQPGLPEGLVTQQRKACSCKVVQDVFGFICLNLLASCMMWIPGKMDCVGVDRYTGTMRITSNNKNGIV</sequence>
<accession>A0A157RA64</accession>
<organism evidence="1 2">
    <name type="scientific">Bordetella ansorpii</name>
    <dbReference type="NCBI Taxonomy" id="288768"/>
    <lineage>
        <taxon>Bacteria</taxon>
        <taxon>Pseudomonadati</taxon>
        <taxon>Pseudomonadota</taxon>
        <taxon>Betaproteobacteria</taxon>
        <taxon>Burkholderiales</taxon>
        <taxon>Alcaligenaceae</taxon>
        <taxon>Bordetella</taxon>
    </lineage>
</organism>
<gene>
    <name evidence="1" type="ORF">SAMEA1982600_04540</name>
</gene>
<dbReference type="RefSeq" id="WP_066419612.1">
    <property type="nucleotide sequence ID" value="NZ_FKBS01000029.1"/>
</dbReference>
<evidence type="ECO:0000313" key="2">
    <source>
        <dbReference type="Proteomes" id="UP000077037"/>
    </source>
</evidence>
<dbReference type="EMBL" id="FKBS01000029">
    <property type="protein sequence ID" value="SAI54786.1"/>
    <property type="molecule type" value="Genomic_DNA"/>
</dbReference>
<reference evidence="1 2" key="1">
    <citation type="submission" date="2016-03" db="EMBL/GenBank/DDBJ databases">
        <authorList>
            <consortium name="Pathogen Informatics"/>
        </authorList>
    </citation>
    <scope>NUCLEOTIDE SEQUENCE [LARGE SCALE GENOMIC DNA]</scope>
    <source>
        <strain evidence="1 2">NCTC13364</strain>
    </source>
</reference>
<dbReference type="Proteomes" id="UP000077037">
    <property type="component" value="Unassembled WGS sequence"/>
</dbReference>
<proteinExistence type="predicted"/>
<name>A0A157RA64_9BORD</name>
<evidence type="ECO:0000313" key="1">
    <source>
        <dbReference type="EMBL" id="SAI54786.1"/>
    </source>
</evidence>
<dbReference type="AlphaFoldDB" id="A0A157RA64"/>